<evidence type="ECO:0000313" key="2">
    <source>
        <dbReference type="EMBL" id="PZP52345.1"/>
    </source>
</evidence>
<evidence type="ECO:0000313" key="3">
    <source>
        <dbReference type="Proteomes" id="UP000249645"/>
    </source>
</evidence>
<feature type="domain" description="Sulfatase-modifying factor enzyme-like" evidence="1">
    <location>
        <begin position="62"/>
        <end position="389"/>
    </location>
</feature>
<dbReference type="PANTHER" id="PTHR23150:SF19">
    <property type="entry name" value="FORMYLGLYCINE-GENERATING ENZYME"/>
    <property type="match status" value="1"/>
</dbReference>
<dbReference type="PROSITE" id="PS51257">
    <property type="entry name" value="PROKAR_LIPOPROTEIN"/>
    <property type="match status" value="1"/>
</dbReference>
<dbReference type="Pfam" id="PF03781">
    <property type="entry name" value="FGE-sulfatase"/>
    <property type="match status" value="1"/>
</dbReference>
<dbReference type="SUPFAM" id="SSF56436">
    <property type="entry name" value="C-type lectin-like"/>
    <property type="match status" value="1"/>
</dbReference>
<name>A0A2W5F8J7_9SPHI</name>
<keyword evidence="2" id="KW-0449">Lipoprotein</keyword>
<comment type="caution">
    <text evidence="2">The sequence shown here is derived from an EMBL/GenBank/DDBJ whole genome shotgun (WGS) entry which is preliminary data.</text>
</comment>
<dbReference type="Gene3D" id="3.90.1580.10">
    <property type="entry name" value="paralog of FGE (formylglycine-generating enzyme)"/>
    <property type="match status" value="1"/>
</dbReference>
<dbReference type="InterPro" id="IPR016187">
    <property type="entry name" value="CTDL_fold"/>
</dbReference>
<dbReference type="EMBL" id="QFOI01000006">
    <property type="protein sequence ID" value="PZP52345.1"/>
    <property type="molecule type" value="Genomic_DNA"/>
</dbReference>
<proteinExistence type="predicted"/>
<protein>
    <submittedName>
        <fullName evidence="2">Gliding motility lipoprotein GldJ</fullName>
    </submittedName>
</protein>
<sequence>MSVTSIKNSLWIAALGTVALGSMSCKNTLKGKKEQSETTGWNYNDKDQGGYFVAKAKDVKTAPGLVFVQGGTFTMGSTQQDVMGDWNNRPRRVTVNSFFIDKYEVSNLAYREYIHWMENAFSGSPNIIQSAKPDTLVWRSELAYNEPYVEYYFRHPSYNNYPVVGVTWKQAHDYCIWRTDRVNENALIKAGYQNKNVIKTEMGGGGKESFNTQSYLAGAYAGQPSTPRSKTGQLLDAQGKARNNVQFSDGILFPDYRLPTEAEWEYAALGLIENNIKPSKNKKVRGDETVSDKQLYPWKNDGFDGMRVTKKGKSQGEFMANFKRGNGDYMGVAGGLNDNAATPGPIDAFAPNGYGLYNMAGNVSEWVADVYRQNTSMDANDMNPYRGNEFKQPVIENGQAQRDSLGRLEYRIEPDSIAKSRRNYFTAKAADYLDGDSTSGDFYAYGVTSLVNNHSRVYKGGSWNDMPYWLSPGTRRFLDENLSSAMIGFRCAMTHYGSVQGDAGAGSGNQFSAPRRTRK</sequence>
<reference evidence="2 3" key="1">
    <citation type="submission" date="2017-11" db="EMBL/GenBank/DDBJ databases">
        <title>Infants hospitalized years apart are colonized by the same room-sourced microbial strains.</title>
        <authorList>
            <person name="Brooks B."/>
            <person name="Olm M.R."/>
            <person name="Firek B.A."/>
            <person name="Baker R."/>
            <person name="Thomas B.C."/>
            <person name="Morowitz M.J."/>
            <person name="Banfield J.F."/>
        </authorList>
    </citation>
    <scope>NUCLEOTIDE SEQUENCE [LARGE SCALE GENOMIC DNA]</scope>
    <source>
        <strain evidence="2">S2_009_000_R2_76</strain>
    </source>
</reference>
<dbReference type="InterPro" id="IPR042095">
    <property type="entry name" value="SUMF_sf"/>
</dbReference>
<dbReference type="PANTHER" id="PTHR23150">
    <property type="entry name" value="SULFATASE MODIFYING FACTOR 1, 2"/>
    <property type="match status" value="1"/>
</dbReference>
<dbReference type="Proteomes" id="UP000249645">
    <property type="component" value="Unassembled WGS sequence"/>
</dbReference>
<gene>
    <name evidence="2" type="ORF">DI598_00825</name>
</gene>
<organism evidence="2 3">
    <name type="scientific">Pseudopedobacter saltans</name>
    <dbReference type="NCBI Taxonomy" id="151895"/>
    <lineage>
        <taxon>Bacteria</taxon>
        <taxon>Pseudomonadati</taxon>
        <taxon>Bacteroidota</taxon>
        <taxon>Sphingobacteriia</taxon>
        <taxon>Sphingobacteriales</taxon>
        <taxon>Sphingobacteriaceae</taxon>
        <taxon>Pseudopedobacter</taxon>
    </lineage>
</organism>
<dbReference type="AlphaFoldDB" id="A0A2W5F8J7"/>
<dbReference type="GO" id="GO:0120147">
    <property type="term" value="F:formylglycine-generating oxidase activity"/>
    <property type="evidence" value="ECO:0007669"/>
    <property type="project" value="TreeGrafter"/>
</dbReference>
<accession>A0A2W5F8J7</accession>
<dbReference type="InterPro" id="IPR051043">
    <property type="entry name" value="Sulfatase_Mod_Factor_Kinase"/>
</dbReference>
<dbReference type="InterPro" id="IPR005532">
    <property type="entry name" value="SUMF_dom"/>
</dbReference>
<evidence type="ECO:0000259" key="1">
    <source>
        <dbReference type="Pfam" id="PF03781"/>
    </source>
</evidence>